<protein>
    <recommendedName>
        <fullName evidence="1">Endonuclease/exonuclease/phosphatase domain-containing protein</fullName>
    </recommendedName>
</protein>
<reference evidence="2 3" key="1">
    <citation type="journal article" date="2017" name="Curr. Biol.">
        <title>Genome architecture and evolution of a unichromosomal asexual nematode.</title>
        <authorList>
            <person name="Fradin H."/>
            <person name="Zegar C."/>
            <person name="Gutwein M."/>
            <person name="Lucas J."/>
            <person name="Kovtun M."/>
            <person name="Corcoran D."/>
            <person name="Baugh L.R."/>
            <person name="Kiontke K."/>
            <person name="Gunsalus K."/>
            <person name="Fitch D.H."/>
            <person name="Piano F."/>
        </authorList>
    </citation>
    <scope>NUCLEOTIDE SEQUENCE [LARGE SCALE GENOMIC DNA]</scope>
    <source>
        <strain evidence="2">PF1309</strain>
    </source>
</reference>
<name>A0A2A2JNM8_9BILA</name>
<dbReference type="GO" id="GO:0000175">
    <property type="term" value="F:3'-5'-RNA exonuclease activity"/>
    <property type="evidence" value="ECO:0007669"/>
    <property type="project" value="TreeGrafter"/>
</dbReference>
<dbReference type="InterPro" id="IPR036691">
    <property type="entry name" value="Endo/exonu/phosph_ase_sf"/>
</dbReference>
<dbReference type="Pfam" id="PF03372">
    <property type="entry name" value="Exo_endo_phos"/>
    <property type="match status" value="1"/>
</dbReference>
<organism evidence="2 3">
    <name type="scientific">Diploscapter pachys</name>
    <dbReference type="NCBI Taxonomy" id="2018661"/>
    <lineage>
        <taxon>Eukaryota</taxon>
        <taxon>Metazoa</taxon>
        <taxon>Ecdysozoa</taxon>
        <taxon>Nematoda</taxon>
        <taxon>Chromadorea</taxon>
        <taxon>Rhabditida</taxon>
        <taxon>Rhabditina</taxon>
        <taxon>Rhabditomorpha</taxon>
        <taxon>Rhabditoidea</taxon>
        <taxon>Rhabditidae</taxon>
        <taxon>Diploscapter</taxon>
    </lineage>
</organism>
<dbReference type="PANTHER" id="PTHR12121">
    <property type="entry name" value="CARBON CATABOLITE REPRESSOR PROTEIN 4"/>
    <property type="match status" value="1"/>
</dbReference>
<dbReference type="OrthoDB" id="10253982at2759"/>
<dbReference type="AlphaFoldDB" id="A0A2A2JNM8"/>
<comment type="caution">
    <text evidence="2">The sequence shown here is derived from an EMBL/GenBank/DDBJ whole genome shotgun (WGS) entry which is preliminary data.</text>
</comment>
<evidence type="ECO:0000313" key="2">
    <source>
        <dbReference type="EMBL" id="PAV63308.1"/>
    </source>
</evidence>
<dbReference type="Proteomes" id="UP000218231">
    <property type="component" value="Unassembled WGS sequence"/>
</dbReference>
<gene>
    <name evidence="2" type="ORF">WR25_02414</name>
</gene>
<proteinExistence type="predicted"/>
<dbReference type="Gene3D" id="3.60.10.10">
    <property type="entry name" value="Endonuclease/exonuclease/phosphatase"/>
    <property type="match status" value="1"/>
</dbReference>
<dbReference type="InterPro" id="IPR050410">
    <property type="entry name" value="CCR4/nocturin_mRNA_transcr"/>
</dbReference>
<dbReference type="PANTHER" id="PTHR12121:SF34">
    <property type="entry name" value="PROTEIN ANGEL"/>
    <property type="match status" value="1"/>
</dbReference>
<feature type="domain" description="Endonuclease/exonuclease/phosphatase" evidence="1">
    <location>
        <begin position="77"/>
        <end position="343"/>
    </location>
</feature>
<evidence type="ECO:0000313" key="3">
    <source>
        <dbReference type="Proteomes" id="UP000218231"/>
    </source>
</evidence>
<evidence type="ECO:0000259" key="1">
    <source>
        <dbReference type="Pfam" id="PF03372"/>
    </source>
</evidence>
<dbReference type="SUPFAM" id="SSF56219">
    <property type="entry name" value="DNase I-like"/>
    <property type="match status" value="1"/>
</dbReference>
<dbReference type="STRING" id="2018661.A0A2A2JNM8"/>
<dbReference type="EMBL" id="LIAE01010318">
    <property type="protein sequence ID" value="PAV63308.1"/>
    <property type="molecule type" value="Genomic_DNA"/>
</dbReference>
<accession>A0A2A2JNM8</accession>
<keyword evidence="3" id="KW-1185">Reference proteome</keyword>
<dbReference type="InterPro" id="IPR005135">
    <property type="entry name" value="Endo/exonuclease/phosphatase"/>
</dbReference>
<sequence length="434" mass="50158">MDSFDSKTRQNVDPFNGLNYESYLALRKNVRDWENLGESGQGKDEKISLVCYNILCPETFKRCLYLYDHLVHTGLLHFASWSKRFKSLVEELKSFNADIICMQEVHMNCYSDFENSLKYAYDGIYRKKNFSYCHDGCAIFYRKDRFKKVFYEDVEFVVKGNKYLDYPHIGQVLVLKSRKTGGKFIVANTHLIFRSEKGDIRLGQAVRLLASVHRLIQEKKYPKDIPFIFCGDCNSEPNSGFYRFMADSRLNIDRLTSDEVSNYDTPGNKLVDMRTIVPPQLDITRRSIYRTFDRAESPVDRQLVTHPFHFKSVYDESINDNSKVGISTYHLRSGHPDFIFYSNSIENEAKSGTSSDSDDDIQVVYDSTQNYQPMQIVPIRRLGLPSLGNLSKLEKWPNEWVPSDHIPLVVEFELRKITGNEQNGSTAGSSNAKI</sequence>